<dbReference type="InterPro" id="IPR025714">
    <property type="entry name" value="Methyltranfer_dom"/>
</dbReference>
<evidence type="ECO:0000259" key="1">
    <source>
        <dbReference type="Pfam" id="PF13679"/>
    </source>
</evidence>
<name>A0A6I6SSL5_9GAMM</name>
<accession>A0A6I6SSL5</accession>
<keyword evidence="2" id="KW-0489">Methyltransferase</keyword>
<protein>
    <submittedName>
        <fullName evidence="2">Methyltransferase</fullName>
    </submittedName>
</protein>
<dbReference type="SUPFAM" id="SSF53335">
    <property type="entry name" value="S-adenosyl-L-methionine-dependent methyltransferases"/>
    <property type="match status" value="1"/>
</dbReference>
<dbReference type="GO" id="GO:0032259">
    <property type="term" value="P:methylation"/>
    <property type="evidence" value="ECO:0007669"/>
    <property type="project" value="UniProtKB-KW"/>
</dbReference>
<sequence length="403" mass="45846">MPKHPAWNTEQRFSRLTALLAEWQPWWQPTPFTYRLPPWPAGFSARIEALLELNDEQVARLQANPWQQSPLCGWLPVDELAALVRLTPLDAAPLSLPDAWGSHVSGRKWQQIETFLQHLRVAPHDLLLDWCAGKGHLARALAHCHAAEVSALEWQAPLCEEARRLAARQQVSVRVQEQDVLAPDASRFLSSRTHAVALHACGDLHLRLLELAAASGSAVSLAPCCYHRTRDERYRPVSKRGRELCQRHGLRLDRHDLALAVQETVTAPLGVRRRREQANAWRLGFDELQRELRGEDSYLPVPSLAYGRLPGRFDAFCRWAAHGKGLELPGSLDLAPYERAGWKRQAKVKRLELVRHLFRRPLEVWLALDRISLMEEAGFTVEFGTFCNAELTPRNLFIHARKA</sequence>
<dbReference type="OrthoDB" id="5298194at2"/>
<dbReference type="Pfam" id="PF13679">
    <property type="entry name" value="Methyltransf_32"/>
    <property type="match status" value="1"/>
</dbReference>
<dbReference type="EMBL" id="CP035042">
    <property type="protein sequence ID" value="QHC49753.1"/>
    <property type="molecule type" value="Genomic_DNA"/>
</dbReference>
<dbReference type="CDD" id="cd02440">
    <property type="entry name" value="AdoMet_MTases"/>
    <property type="match status" value="1"/>
</dbReference>
<dbReference type="PANTHER" id="PTHR13369">
    <property type="match status" value="1"/>
</dbReference>
<dbReference type="AlphaFoldDB" id="A0A6I6SSL5"/>
<keyword evidence="2" id="KW-0808">Transferase</keyword>
<evidence type="ECO:0000313" key="3">
    <source>
        <dbReference type="Proteomes" id="UP000464013"/>
    </source>
</evidence>
<dbReference type="RefSeq" id="WP_159551326.1">
    <property type="nucleotide sequence ID" value="NZ_CP035042.1"/>
</dbReference>
<organism evidence="2 3">
    <name type="scientific">Billgrantia tianxiuensis</name>
    <dbReference type="NCBI Taxonomy" id="2497861"/>
    <lineage>
        <taxon>Bacteria</taxon>
        <taxon>Pseudomonadati</taxon>
        <taxon>Pseudomonadota</taxon>
        <taxon>Gammaproteobacteria</taxon>
        <taxon>Oceanospirillales</taxon>
        <taxon>Halomonadaceae</taxon>
        <taxon>Billgrantia</taxon>
    </lineage>
</organism>
<gene>
    <name evidence="2" type="ORF">EKK97_09220</name>
</gene>
<proteinExistence type="predicted"/>
<keyword evidence="3" id="KW-1185">Reference proteome</keyword>
<dbReference type="GO" id="GO:0008168">
    <property type="term" value="F:methyltransferase activity"/>
    <property type="evidence" value="ECO:0007669"/>
    <property type="project" value="UniProtKB-KW"/>
</dbReference>
<feature type="domain" description="Methyltransferase" evidence="1">
    <location>
        <begin position="107"/>
        <end position="229"/>
    </location>
</feature>
<dbReference type="Proteomes" id="UP000464013">
    <property type="component" value="Chromosome"/>
</dbReference>
<evidence type="ECO:0000313" key="2">
    <source>
        <dbReference type="EMBL" id="QHC49753.1"/>
    </source>
</evidence>
<dbReference type="KEGG" id="htx:EKK97_09220"/>
<dbReference type="Gene3D" id="3.40.50.150">
    <property type="entry name" value="Vaccinia Virus protein VP39"/>
    <property type="match status" value="1"/>
</dbReference>
<dbReference type="InterPro" id="IPR029063">
    <property type="entry name" value="SAM-dependent_MTases_sf"/>
</dbReference>
<dbReference type="PANTHER" id="PTHR13369:SF0">
    <property type="entry name" value="GLUTATHIONE S-TRANSFERASE C-TERMINAL DOMAIN-CONTAINING PROTEIN"/>
    <property type="match status" value="1"/>
</dbReference>
<reference evidence="2 3" key="1">
    <citation type="submission" date="2019-01" db="EMBL/GenBank/DDBJ databases">
        <title>Complete genome of a denitifying bacterium Halomons sp. BC-M4-5.</title>
        <authorList>
            <person name="Wang L."/>
            <person name="Shao Z."/>
        </authorList>
    </citation>
    <scope>NUCLEOTIDE SEQUENCE [LARGE SCALE GENOMIC DNA]</scope>
    <source>
        <strain evidence="2 3">BC-M4-5</strain>
    </source>
</reference>